<feature type="transmembrane region" description="Helical" evidence="6">
    <location>
        <begin position="75"/>
        <end position="92"/>
    </location>
</feature>
<evidence type="ECO:0000256" key="6">
    <source>
        <dbReference type="SAM" id="Phobius"/>
    </source>
</evidence>
<dbReference type="AlphaFoldDB" id="A0A6P1V693"/>
<evidence type="ECO:0000313" key="8">
    <source>
        <dbReference type="Proteomes" id="UP000464389"/>
    </source>
</evidence>
<dbReference type="InterPro" id="IPR036259">
    <property type="entry name" value="MFS_trans_sf"/>
</dbReference>
<dbReference type="Proteomes" id="UP000464389">
    <property type="component" value="Plasmid unnamed1"/>
</dbReference>
<evidence type="ECO:0000256" key="2">
    <source>
        <dbReference type="ARBA" id="ARBA00022475"/>
    </source>
</evidence>
<dbReference type="Pfam" id="PF07690">
    <property type="entry name" value="MFS_1"/>
    <property type="match status" value="1"/>
</dbReference>
<evidence type="ECO:0000313" key="7">
    <source>
        <dbReference type="EMBL" id="QHS49778.1"/>
    </source>
</evidence>
<evidence type="ECO:0000256" key="5">
    <source>
        <dbReference type="ARBA" id="ARBA00023136"/>
    </source>
</evidence>
<dbReference type="Gene3D" id="1.20.1250.20">
    <property type="entry name" value="MFS general substrate transporter like domains"/>
    <property type="match status" value="1"/>
</dbReference>
<reference evidence="7 8" key="1">
    <citation type="submission" date="2020-01" db="EMBL/GenBank/DDBJ databases">
        <title>Bactrocera dorsalis gut bacteria genome.</title>
        <authorList>
            <person name="Zhang H."/>
            <person name="Cai Z."/>
        </authorList>
    </citation>
    <scope>NUCLEOTIDE SEQUENCE [LARGE SCALE GENOMIC DNA]</scope>
    <source>
        <strain evidence="7 8">BD177</strain>
        <plasmid evidence="7 8">unnamed1</plasmid>
    </source>
</reference>
<name>A0A6P1V693_9ENTR</name>
<dbReference type="GO" id="GO:0005886">
    <property type="term" value="C:plasma membrane"/>
    <property type="evidence" value="ECO:0007669"/>
    <property type="project" value="UniProtKB-SubCell"/>
</dbReference>
<dbReference type="PANTHER" id="PTHR43124:SF3">
    <property type="entry name" value="CHLORAMPHENICOL EFFLUX PUMP RV0191"/>
    <property type="match status" value="1"/>
</dbReference>
<keyword evidence="2" id="KW-1003">Cell membrane</keyword>
<geneLocation type="plasmid" evidence="7">
    <name>unnamed1</name>
</geneLocation>
<keyword evidence="5 6" id="KW-0472">Membrane</keyword>
<keyword evidence="7" id="KW-0614">Plasmid</keyword>
<dbReference type="GO" id="GO:0022857">
    <property type="term" value="F:transmembrane transporter activity"/>
    <property type="evidence" value="ECO:0007669"/>
    <property type="project" value="InterPro"/>
</dbReference>
<comment type="subcellular location">
    <subcellularLocation>
        <location evidence="1">Cell membrane</location>
        <topology evidence="1">Multi-pass membrane protein</topology>
    </subcellularLocation>
</comment>
<gene>
    <name evidence="7" type="ORF">GW952_29565</name>
</gene>
<feature type="transmembrane region" description="Helical" evidence="6">
    <location>
        <begin position="104"/>
        <end position="121"/>
    </location>
</feature>
<dbReference type="InterPro" id="IPR050189">
    <property type="entry name" value="MFS_Efflux_Transporters"/>
</dbReference>
<proteinExistence type="predicted"/>
<dbReference type="InterPro" id="IPR011701">
    <property type="entry name" value="MFS"/>
</dbReference>
<keyword evidence="4 6" id="KW-1133">Transmembrane helix</keyword>
<organism evidence="7 8">
    <name type="scientific">Klebsiella michiganensis</name>
    <dbReference type="NCBI Taxonomy" id="1134687"/>
    <lineage>
        <taxon>Bacteria</taxon>
        <taxon>Pseudomonadati</taxon>
        <taxon>Pseudomonadota</taxon>
        <taxon>Gammaproteobacteria</taxon>
        <taxon>Enterobacterales</taxon>
        <taxon>Enterobacteriaceae</taxon>
        <taxon>Klebsiella/Raoultella group</taxon>
        <taxon>Klebsiella</taxon>
    </lineage>
</organism>
<feature type="transmembrane region" description="Helical" evidence="6">
    <location>
        <begin position="189"/>
        <end position="210"/>
    </location>
</feature>
<feature type="transmembrane region" description="Helical" evidence="6">
    <location>
        <begin position="159"/>
        <end position="183"/>
    </location>
</feature>
<protein>
    <submittedName>
        <fullName evidence="7">MFS transporter</fullName>
    </submittedName>
</protein>
<evidence type="ECO:0000256" key="1">
    <source>
        <dbReference type="ARBA" id="ARBA00004651"/>
    </source>
</evidence>
<keyword evidence="3 6" id="KW-0812">Transmembrane</keyword>
<dbReference type="RefSeq" id="WP_142983942.1">
    <property type="nucleotide sequence ID" value="NZ_CAXOAO010000019.1"/>
</dbReference>
<dbReference type="EMBL" id="CP048109">
    <property type="protein sequence ID" value="QHS49778.1"/>
    <property type="molecule type" value="Genomic_DNA"/>
</dbReference>
<feature type="transmembrane region" description="Helical" evidence="6">
    <location>
        <begin position="33"/>
        <end position="55"/>
    </location>
</feature>
<accession>A0A6P1V693</accession>
<dbReference type="PANTHER" id="PTHR43124">
    <property type="entry name" value="PURINE EFFLUX PUMP PBUE"/>
    <property type="match status" value="1"/>
</dbReference>
<sequence>MSLFTVGLVIWILWKLPDFSGQERSHRFGLWQVLLIPGVRPSLVVILTWMLAYNILYTYIAPYVSQAGLADQVDVVLLVFGVSALGGIWLIGRLVDRHLRTTTLASLAVFSLALVGIGILADSGPAVYAFTSIWGLTFGGAATLLVTAVADAAGEGADVAVSLTVVVWNAAIAGGGFLGGAILQHVGAFAFPWTALILVVAGLVVVGRSYRYAFRSGPRV</sequence>
<evidence type="ECO:0000256" key="3">
    <source>
        <dbReference type="ARBA" id="ARBA00022692"/>
    </source>
</evidence>
<dbReference type="SUPFAM" id="SSF103473">
    <property type="entry name" value="MFS general substrate transporter"/>
    <property type="match status" value="1"/>
</dbReference>
<feature type="transmembrane region" description="Helical" evidence="6">
    <location>
        <begin position="127"/>
        <end position="147"/>
    </location>
</feature>
<evidence type="ECO:0000256" key="4">
    <source>
        <dbReference type="ARBA" id="ARBA00022989"/>
    </source>
</evidence>